<name>A0AAN9SST3_PSOTE</name>
<dbReference type="PANTHER" id="PTHR30509:SF9">
    <property type="entry name" value="MULTIDRUG RESISTANCE PROTEIN MDTO"/>
    <property type="match status" value="1"/>
</dbReference>
<dbReference type="Proteomes" id="UP001386955">
    <property type="component" value="Unassembled WGS sequence"/>
</dbReference>
<proteinExistence type="predicted"/>
<feature type="transmembrane region" description="Helical" evidence="6">
    <location>
        <begin position="383"/>
        <end position="403"/>
    </location>
</feature>
<evidence type="ECO:0000256" key="6">
    <source>
        <dbReference type="SAM" id="Phobius"/>
    </source>
</evidence>
<feature type="domain" description="Integral membrane bound transporter" evidence="7">
    <location>
        <begin position="303"/>
        <end position="400"/>
    </location>
</feature>
<protein>
    <recommendedName>
        <fullName evidence="7">Integral membrane bound transporter domain-containing protein</fullName>
    </recommendedName>
</protein>
<evidence type="ECO:0000259" key="7">
    <source>
        <dbReference type="Pfam" id="PF13515"/>
    </source>
</evidence>
<evidence type="ECO:0000313" key="8">
    <source>
        <dbReference type="EMBL" id="KAK7402180.1"/>
    </source>
</evidence>
<evidence type="ECO:0000256" key="2">
    <source>
        <dbReference type="ARBA" id="ARBA00022475"/>
    </source>
</evidence>
<evidence type="ECO:0000256" key="1">
    <source>
        <dbReference type="ARBA" id="ARBA00004651"/>
    </source>
</evidence>
<dbReference type="Pfam" id="PF13515">
    <property type="entry name" value="FUSC_2"/>
    <property type="match status" value="1"/>
</dbReference>
<feature type="transmembrane region" description="Helical" evidence="6">
    <location>
        <begin position="346"/>
        <end position="363"/>
    </location>
</feature>
<keyword evidence="4 6" id="KW-1133">Transmembrane helix</keyword>
<dbReference type="PANTHER" id="PTHR30509">
    <property type="entry name" value="P-HYDROXYBENZOIC ACID EFFLUX PUMP SUBUNIT-RELATED"/>
    <property type="match status" value="1"/>
</dbReference>
<comment type="caution">
    <text evidence="8">The sequence shown here is derived from an EMBL/GenBank/DDBJ whole genome shotgun (WGS) entry which is preliminary data.</text>
</comment>
<gene>
    <name evidence="8" type="ORF">VNO78_14234</name>
</gene>
<dbReference type="EMBL" id="JAYMYS010000003">
    <property type="protein sequence ID" value="KAK7402180.1"/>
    <property type="molecule type" value="Genomic_DNA"/>
</dbReference>
<dbReference type="AlphaFoldDB" id="A0AAN9SST3"/>
<evidence type="ECO:0000256" key="4">
    <source>
        <dbReference type="ARBA" id="ARBA00022989"/>
    </source>
</evidence>
<evidence type="ECO:0000256" key="5">
    <source>
        <dbReference type="ARBA" id="ARBA00023136"/>
    </source>
</evidence>
<organism evidence="8 9">
    <name type="scientific">Psophocarpus tetragonolobus</name>
    <name type="common">Winged bean</name>
    <name type="synonym">Dolichos tetragonolobus</name>
    <dbReference type="NCBI Taxonomy" id="3891"/>
    <lineage>
        <taxon>Eukaryota</taxon>
        <taxon>Viridiplantae</taxon>
        <taxon>Streptophyta</taxon>
        <taxon>Embryophyta</taxon>
        <taxon>Tracheophyta</taxon>
        <taxon>Spermatophyta</taxon>
        <taxon>Magnoliopsida</taxon>
        <taxon>eudicotyledons</taxon>
        <taxon>Gunneridae</taxon>
        <taxon>Pentapetalae</taxon>
        <taxon>rosids</taxon>
        <taxon>fabids</taxon>
        <taxon>Fabales</taxon>
        <taxon>Fabaceae</taxon>
        <taxon>Papilionoideae</taxon>
        <taxon>50 kb inversion clade</taxon>
        <taxon>NPAAA clade</taxon>
        <taxon>indigoferoid/millettioid clade</taxon>
        <taxon>Phaseoleae</taxon>
        <taxon>Psophocarpus</taxon>
    </lineage>
</organism>
<comment type="subcellular location">
    <subcellularLocation>
        <location evidence="1">Cell membrane</location>
        <topology evidence="1">Multi-pass membrane protein</topology>
    </subcellularLocation>
</comment>
<keyword evidence="2" id="KW-1003">Cell membrane</keyword>
<keyword evidence="9" id="KW-1185">Reference proteome</keyword>
<feature type="transmembrane region" description="Helical" evidence="6">
    <location>
        <begin position="51"/>
        <end position="74"/>
    </location>
</feature>
<keyword evidence="5 6" id="KW-0472">Membrane</keyword>
<reference evidence="8 9" key="1">
    <citation type="submission" date="2024-01" db="EMBL/GenBank/DDBJ databases">
        <title>The genomes of 5 underutilized Papilionoideae crops provide insights into root nodulation and disease resistanc.</title>
        <authorList>
            <person name="Jiang F."/>
        </authorList>
    </citation>
    <scope>NUCLEOTIDE SEQUENCE [LARGE SCALE GENOMIC DNA]</scope>
    <source>
        <strain evidence="8">DUOXIRENSHENG_FW03</strain>
        <tissue evidence="8">Leaves</tissue>
    </source>
</reference>
<accession>A0AAN9SST3</accession>
<sequence length="414" mass="45767">MKKVGECVSWALRKGCVSMYGAPSICTFPAFSYVTAILAVCATIQSIGPAMFNLGLLASILSSASCFLPVEIIFKEVNNGFKMNKRYKRLTKNILKRLKLAVKVICKEDKTTAVGLMCEANSLVTKRTKLLSDIMRCQEGMQWETLPIKMFRSHWLSLIEKLEEIDTNLRGTELALTCTNSFPVNNIFDQDLVRGLNSLEEHVSLTIKQAKQTLRGGSLTIPESNGRSITQFLQSLHVIPTTHQQLSIFFFLFYAKLLHKKSFTQPPTCAEHENNPKSKEKWVVTLRNTNLKPAVKPSLSLALAVLLGLVYSKENGFWAGLAVAVGYVSGREATFRGANVKVRGTVLGSVYGVLVCFVFERFIPIRFMALLPWFIITSFLQRSGMYGTAGGISAVIGAVLILGTKALGHQVSLL</sequence>
<evidence type="ECO:0000256" key="3">
    <source>
        <dbReference type="ARBA" id="ARBA00022692"/>
    </source>
</evidence>
<feature type="transmembrane region" description="Helical" evidence="6">
    <location>
        <begin position="20"/>
        <end position="45"/>
    </location>
</feature>
<evidence type="ECO:0000313" key="9">
    <source>
        <dbReference type="Proteomes" id="UP001386955"/>
    </source>
</evidence>
<keyword evidence="3 6" id="KW-0812">Transmembrane</keyword>
<dbReference type="InterPro" id="IPR049453">
    <property type="entry name" value="Memb_transporter_dom"/>
</dbReference>
<dbReference type="GO" id="GO:0005886">
    <property type="term" value="C:plasma membrane"/>
    <property type="evidence" value="ECO:0007669"/>
    <property type="project" value="UniProtKB-SubCell"/>
</dbReference>